<sequence length="583" mass="65880">MDESETVEIPQIKESLKDDNNPYAYLDRNDFTSEKYKIEIRGLPKHYGMGEFKKFLNEKLNLDTCKVKPPKKNNSWLYASFRNEESRSKAISTINGISWKNHKLTAQVAKPAPDPFIKRKLEQGDSNNKRSKVDEEDKALSPSERVRNSTVPLWNIPYTEQLELKQKEMRGTLLKMGQQISKENKSLAKWIDLQQSVHHGLLCELQEIRSAELIKGYRNKCEFTIGKNIEGTETIIGFRISSYAAGSTAVGPIQDLCHIPQRMKSAIMICEEFIKKSKYDVFNPVDHRGYWKQVTARTTRCDHLMLIIGMNPQCLSVDELNEIKGEIRDYFENGKGLEARVTSLYFQTISLRSAGGQDGGTIDHLSGRECIQEILLDMTFRVSPEAFFQVNTMAAEILYKTAIELANPNSDIALLDVCCGTGTIGLCFSKFCGEVLGLEMVSNAIKNARENAIKNDVTNCEFFVGKAEDILHTVIQRTSKSSIIAVVDPPRAGLHKTALLALRRAKKLKKLIYIACDPKAAIRNLVDLARPTSKQYVGEPLVPIKAVPVDMFPYTKHCELIICLERISVVQEHNKELIVSNDR</sequence>
<keyword evidence="9" id="KW-1185">Reference proteome</keyword>
<feature type="region of interest" description="Disordered" evidence="8">
    <location>
        <begin position="112"/>
        <end position="144"/>
    </location>
</feature>
<dbReference type="GO" id="GO:0006396">
    <property type="term" value="P:RNA processing"/>
    <property type="evidence" value="ECO:0007669"/>
    <property type="project" value="InterPro"/>
</dbReference>
<accession>A0AAJ7CAS3</accession>
<dbReference type="GeneID" id="107272509"/>
<dbReference type="InterPro" id="IPR029063">
    <property type="entry name" value="SAM-dependent_MTases_sf"/>
</dbReference>
<feature type="active site" evidence="7">
    <location>
        <position position="516"/>
    </location>
</feature>
<comment type="similarity">
    <text evidence="6">Belongs to the class I-like SAM-binding methyltransferase superfamily. RNA M5U methyltransferase family.</text>
</comment>
<gene>
    <name evidence="10" type="primary">LOC107272509</name>
</gene>
<dbReference type="InterPro" id="IPR030390">
    <property type="entry name" value="MeTrfase_TrmA_AS"/>
</dbReference>
<organism evidence="9 10">
    <name type="scientific">Cephus cinctus</name>
    <name type="common">Wheat stem sawfly</name>
    <dbReference type="NCBI Taxonomy" id="211228"/>
    <lineage>
        <taxon>Eukaryota</taxon>
        <taxon>Metazoa</taxon>
        <taxon>Ecdysozoa</taxon>
        <taxon>Arthropoda</taxon>
        <taxon>Hexapoda</taxon>
        <taxon>Insecta</taxon>
        <taxon>Pterygota</taxon>
        <taxon>Neoptera</taxon>
        <taxon>Endopterygota</taxon>
        <taxon>Hymenoptera</taxon>
        <taxon>Cephoidea</taxon>
        <taxon>Cephidae</taxon>
        <taxon>Cephus</taxon>
    </lineage>
</organism>
<evidence type="ECO:0000256" key="1">
    <source>
        <dbReference type="ARBA" id="ARBA00022603"/>
    </source>
</evidence>
<dbReference type="InterPro" id="IPR035979">
    <property type="entry name" value="RBD_domain_sf"/>
</dbReference>
<feature type="binding site" evidence="6">
    <location>
        <position position="488"/>
    </location>
    <ligand>
        <name>S-adenosyl-L-methionine</name>
        <dbReference type="ChEBI" id="CHEBI:59789"/>
    </ligand>
</feature>
<dbReference type="Pfam" id="PF05958">
    <property type="entry name" value="tRNA_U5-meth_tr"/>
    <property type="match status" value="1"/>
</dbReference>
<dbReference type="Gene3D" id="3.40.50.150">
    <property type="entry name" value="Vaccinia Virus protein VP39"/>
    <property type="match status" value="1"/>
</dbReference>
<dbReference type="KEGG" id="ccin:107272509"/>
<dbReference type="PANTHER" id="PTHR45904:SF2">
    <property type="entry name" value="TRNA (URACIL-5-)-METHYLTRANSFERASE HOMOLOG A"/>
    <property type="match status" value="1"/>
</dbReference>
<evidence type="ECO:0000313" key="9">
    <source>
        <dbReference type="Proteomes" id="UP000694920"/>
    </source>
</evidence>
<dbReference type="CDD" id="cd02440">
    <property type="entry name" value="AdoMet_MTases"/>
    <property type="match status" value="1"/>
</dbReference>
<dbReference type="Gene3D" id="3.30.70.330">
    <property type="match status" value="1"/>
</dbReference>
<evidence type="ECO:0000256" key="8">
    <source>
        <dbReference type="SAM" id="MobiDB-lite"/>
    </source>
</evidence>
<dbReference type="PANTHER" id="PTHR45904">
    <property type="entry name" value="TRNA (URACIL-5-)-METHYLTRANSFERASE"/>
    <property type="match status" value="1"/>
</dbReference>
<proteinExistence type="inferred from homology"/>
<feature type="binding site" evidence="6">
    <location>
        <position position="439"/>
    </location>
    <ligand>
        <name>S-adenosyl-L-methionine</name>
        <dbReference type="ChEBI" id="CHEBI:59789"/>
    </ligand>
</feature>
<evidence type="ECO:0000256" key="3">
    <source>
        <dbReference type="ARBA" id="ARBA00022691"/>
    </source>
</evidence>
<keyword evidence="3 6" id="KW-0949">S-adenosyl-L-methionine</keyword>
<comment type="catalytic activity">
    <reaction evidence="5">
        <text>uridine(54) in tRNA + S-adenosyl-L-methionine = 5-methyluridine(54) in tRNA + S-adenosyl-L-homocysteine + H(+)</text>
        <dbReference type="Rhea" id="RHEA:42712"/>
        <dbReference type="Rhea" id="RHEA-COMP:10167"/>
        <dbReference type="Rhea" id="RHEA-COMP:10193"/>
        <dbReference type="ChEBI" id="CHEBI:15378"/>
        <dbReference type="ChEBI" id="CHEBI:57856"/>
        <dbReference type="ChEBI" id="CHEBI:59789"/>
        <dbReference type="ChEBI" id="CHEBI:65315"/>
        <dbReference type="ChEBI" id="CHEBI:74447"/>
        <dbReference type="EC" id="2.1.1.35"/>
    </reaction>
    <physiologicalReaction direction="left-to-right" evidence="5">
        <dbReference type="Rhea" id="RHEA:42713"/>
    </physiologicalReaction>
</comment>
<dbReference type="GO" id="GO:0003723">
    <property type="term" value="F:RNA binding"/>
    <property type="evidence" value="ECO:0007669"/>
    <property type="project" value="TreeGrafter"/>
</dbReference>
<evidence type="ECO:0000256" key="7">
    <source>
        <dbReference type="PROSITE-ProRule" id="PRU10015"/>
    </source>
</evidence>
<dbReference type="EC" id="2.1.1.35" evidence="4"/>
<dbReference type="InterPro" id="IPR045850">
    <property type="entry name" value="TRM2_met"/>
</dbReference>
<evidence type="ECO:0000256" key="4">
    <source>
        <dbReference type="ARBA" id="ARBA00033763"/>
    </source>
</evidence>
<evidence type="ECO:0000256" key="5">
    <source>
        <dbReference type="ARBA" id="ARBA00047278"/>
    </source>
</evidence>
<evidence type="ECO:0000256" key="2">
    <source>
        <dbReference type="ARBA" id="ARBA00022679"/>
    </source>
</evidence>
<dbReference type="PROSITE" id="PS51687">
    <property type="entry name" value="SAM_MT_RNA_M5U"/>
    <property type="match status" value="1"/>
</dbReference>
<reference evidence="10" key="1">
    <citation type="submission" date="2025-08" db="UniProtKB">
        <authorList>
            <consortium name="RefSeq"/>
        </authorList>
    </citation>
    <scope>IDENTIFICATION</scope>
</reference>
<dbReference type="GO" id="GO:0030697">
    <property type="term" value="F:tRNA (uracil(54)-C5)-methyltransferase activity, S-adenosyl methionine-dependent"/>
    <property type="evidence" value="ECO:0007669"/>
    <property type="project" value="UniProtKB-EC"/>
</dbReference>
<keyword evidence="1 6" id="KW-0489">Methyltransferase</keyword>
<evidence type="ECO:0000256" key="6">
    <source>
        <dbReference type="PROSITE-ProRule" id="PRU01024"/>
    </source>
</evidence>
<protein>
    <recommendedName>
        <fullName evidence="4">tRNA (uracil(54)-C(5))-methyltransferase</fullName>
        <ecNumber evidence="4">2.1.1.35</ecNumber>
    </recommendedName>
</protein>
<feature type="binding site" evidence="6">
    <location>
        <position position="389"/>
    </location>
    <ligand>
        <name>S-adenosyl-L-methionine</name>
        <dbReference type="ChEBI" id="CHEBI:59789"/>
    </ligand>
</feature>
<dbReference type="SUPFAM" id="SSF53335">
    <property type="entry name" value="S-adenosyl-L-methionine-dependent methyltransferases"/>
    <property type="match status" value="1"/>
</dbReference>
<dbReference type="InterPro" id="IPR012677">
    <property type="entry name" value="Nucleotide-bd_a/b_plait_sf"/>
</dbReference>
<name>A0AAJ7CAS3_CEPCN</name>
<dbReference type="PROSITE" id="PS01230">
    <property type="entry name" value="TRMA_1"/>
    <property type="match status" value="1"/>
</dbReference>
<feature type="compositionally biased region" description="Basic and acidic residues" evidence="8">
    <location>
        <begin position="116"/>
        <end position="144"/>
    </location>
</feature>
<feature type="active site" description="Nucleophile" evidence="6">
    <location>
        <position position="516"/>
    </location>
</feature>
<comment type="caution">
    <text evidence="6">Lacks conserved residue(s) required for the propagation of feature annotation.</text>
</comment>
<evidence type="ECO:0000313" key="10">
    <source>
        <dbReference type="RefSeq" id="XP_015605204.1"/>
    </source>
</evidence>
<dbReference type="GO" id="GO:0032259">
    <property type="term" value="P:methylation"/>
    <property type="evidence" value="ECO:0007669"/>
    <property type="project" value="UniProtKB-KW"/>
</dbReference>
<keyword evidence="2 6" id="KW-0808">Transferase</keyword>
<dbReference type="Gene3D" id="2.40.50.1070">
    <property type="match status" value="1"/>
</dbReference>
<dbReference type="AlphaFoldDB" id="A0AAJ7CAS3"/>
<dbReference type="RefSeq" id="XP_015605204.1">
    <property type="nucleotide sequence ID" value="XM_015749718.2"/>
</dbReference>
<dbReference type="InterPro" id="IPR010280">
    <property type="entry name" value="U5_MeTrfase_fam"/>
</dbReference>
<dbReference type="SUPFAM" id="SSF54928">
    <property type="entry name" value="RNA-binding domain, RBD"/>
    <property type="match status" value="1"/>
</dbReference>
<dbReference type="Proteomes" id="UP000694920">
    <property type="component" value="Unplaced"/>
</dbReference>